<dbReference type="Pfam" id="PF01189">
    <property type="entry name" value="Methyltr_RsmB-F"/>
    <property type="match status" value="1"/>
</dbReference>
<dbReference type="Pfam" id="PF21153">
    <property type="entry name" value="NSUN5_N"/>
    <property type="match status" value="1"/>
</dbReference>
<dbReference type="InterPro" id="IPR048889">
    <property type="entry name" value="NSUN5_RCM1_N"/>
</dbReference>
<dbReference type="InterPro" id="IPR049560">
    <property type="entry name" value="MeTrfase_RsmB-F_NOP2_cat"/>
</dbReference>
<feature type="compositionally biased region" description="Basic and acidic residues" evidence="6">
    <location>
        <begin position="347"/>
        <end position="358"/>
    </location>
</feature>
<dbReference type="GO" id="GO:0070475">
    <property type="term" value="P:rRNA base methylation"/>
    <property type="evidence" value="ECO:0007669"/>
    <property type="project" value="TreeGrafter"/>
</dbReference>
<feature type="region of interest" description="Disordered" evidence="6">
    <location>
        <begin position="459"/>
        <end position="487"/>
    </location>
</feature>
<evidence type="ECO:0000256" key="4">
    <source>
        <dbReference type="ARBA" id="ARBA00022884"/>
    </source>
</evidence>
<organism evidence="8 9">
    <name type="scientific">Niveomyces insectorum RCEF 264</name>
    <dbReference type="NCBI Taxonomy" id="1081102"/>
    <lineage>
        <taxon>Eukaryota</taxon>
        <taxon>Fungi</taxon>
        <taxon>Dikarya</taxon>
        <taxon>Ascomycota</taxon>
        <taxon>Pezizomycotina</taxon>
        <taxon>Sordariomycetes</taxon>
        <taxon>Hypocreomycetidae</taxon>
        <taxon>Hypocreales</taxon>
        <taxon>Cordycipitaceae</taxon>
        <taxon>Niveomyces</taxon>
    </lineage>
</organism>
<keyword evidence="3 5" id="KW-0949">S-adenosyl-L-methionine</keyword>
<feature type="region of interest" description="Disordered" evidence="6">
    <location>
        <begin position="29"/>
        <end position="57"/>
    </location>
</feature>
<dbReference type="PROSITE" id="PS51686">
    <property type="entry name" value="SAM_MT_RSMB_NOP"/>
    <property type="match status" value="1"/>
</dbReference>
<feature type="active site" description="Nucleophile" evidence="5">
    <location>
        <position position="411"/>
    </location>
</feature>
<feature type="compositionally biased region" description="Basic residues" evidence="6">
    <location>
        <begin position="337"/>
        <end position="346"/>
    </location>
</feature>
<protein>
    <submittedName>
        <fullName evidence="8">Nol1 nop2 sun domain containing protein</fullName>
    </submittedName>
</protein>
<feature type="binding site" evidence="5">
    <location>
        <position position="242"/>
    </location>
    <ligand>
        <name>S-adenosyl-L-methionine</name>
        <dbReference type="ChEBI" id="CHEBI:59789"/>
    </ligand>
</feature>
<name>A0A167REF4_9HYPO</name>
<comment type="caution">
    <text evidence="8">The sequence shown here is derived from an EMBL/GenBank/DDBJ whole genome shotgun (WGS) entry which is preliminary data.</text>
</comment>
<feature type="region of interest" description="Disordered" evidence="6">
    <location>
        <begin position="322"/>
        <end position="374"/>
    </location>
</feature>
<evidence type="ECO:0000259" key="7">
    <source>
        <dbReference type="PROSITE" id="PS51686"/>
    </source>
</evidence>
<comment type="similarity">
    <text evidence="5">Belongs to the class I-like SAM-binding methyltransferase superfamily. RsmB/NOP family.</text>
</comment>
<feature type="region of interest" description="Disordered" evidence="6">
    <location>
        <begin position="523"/>
        <end position="571"/>
    </location>
</feature>
<keyword evidence="1 5" id="KW-0489">Methyltransferase</keyword>
<accession>A0A167REF4</accession>
<dbReference type="GO" id="GO:0005730">
    <property type="term" value="C:nucleolus"/>
    <property type="evidence" value="ECO:0007669"/>
    <property type="project" value="TreeGrafter"/>
</dbReference>
<dbReference type="EMBL" id="AZHD01000012">
    <property type="protein sequence ID" value="OAA58515.1"/>
    <property type="molecule type" value="Genomic_DNA"/>
</dbReference>
<feature type="compositionally biased region" description="Low complexity" evidence="6">
    <location>
        <begin position="322"/>
        <end position="331"/>
    </location>
</feature>
<evidence type="ECO:0000256" key="1">
    <source>
        <dbReference type="ARBA" id="ARBA00022603"/>
    </source>
</evidence>
<keyword evidence="9" id="KW-1185">Reference proteome</keyword>
<dbReference type="PANTHER" id="PTHR22807:SF4">
    <property type="entry name" value="28S RRNA (CYTOSINE-C(5))-METHYLTRANSFERASE"/>
    <property type="match status" value="1"/>
</dbReference>
<evidence type="ECO:0000256" key="2">
    <source>
        <dbReference type="ARBA" id="ARBA00022679"/>
    </source>
</evidence>
<dbReference type="Proteomes" id="UP000076874">
    <property type="component" value="Unassembled WGS sequence"/>
</dbReference>
<dbReference type="SUPFAM" id="SSF53335">
    <property type="entry name" value="S-adenosyl-L-methionine-dependent methyltransferases"/>
    <property type="match status" value="1"/>
</dbReference>
<evidence type="ECO:0000256" key="3">
    <source>
        <dbReference type="ARBA" id="ARBA00022691"/>
    </source>
</evidence>
<feature type="binding site" evidence="5">
    <location>
        <begin position="211"/>
        <end position="217"/>
    </location>
    <ligand>
        <name>S-adenosyl-L-methionine</name>
        <dbReference type="ChEBI" id="CHEBI:59789"/>
    </ligand>
</feature>
<dbReference type="OrthoDB" id="435282at2759"/>
<reference evidence="8 9" key="1">
    <citation type="journal article" date="2016" name="Genome Biol. Evol.">
        <title>Divergent and convergent evolution of fungal pathogenicity.</title>
        <authorList>
            <person name="Shang Y."/>
            <person name="Xiao G."/>
            <person name="Zheng P."/>
            <person name="Cen K."/>
            <person name="Zhan S."/>
            <person name="Wang C."/>
        </authorList>
    </citation>
    <scope>NUCLEOTIDE SEQUENCE [LARGE SCALE GENOMIC DNA]</scope>
    <source>
        <strain evidence="8 9">RCEF 264</strain>
    </source>
</reference>
<dbReference type="PANTHER" id="PTHR22807">
    <property type="entry name" value="NOP2 YEAST -RELATED NOL1/NOP2/FMU SUN DOMAIN-CONTAINING"/>
    <property type="match status" value="1"/>
</dbReference>
<dbReference type="GO" id="GO:0008173">
    <property type="term" value="F:RNA methyltransferase activity"/>
    <property type="evidence" value="ECO:0007669"/>
    <property type="project" value="InterPro"/>
</dbReference>
<dbReference type="AlphaFoldDB" id="A0A167REF4"/>
<sequence length="571" mass="60350">MSLYYQAAEALSAPASDGGNLKTRIFSFRSGGDGSGKPEDSRNATNKGNAKGTAKERKAPPAQVYALAVETCKWSAVLSEVVDAAGLLVHERRHLASNPTLALLLVHDLLVRHPPGIQLPPVHGLRTADATARIYVDEHVPDLVAVPLVSFAASASATAVSSSTSSSLVDLTRSPAYRSGALIFQDKASCFPAYLLDPPTLPGDSDLVDACAAPGNKTSHLAALLPPTTLSSGDPASIFAFEKDPVRAVTLQTMLRTAGALDRVSIGAGQDFLRVDPAAPRYRRVRALLLDPSCSGSGIVGRDAMPTLHLPKEAPGVARVGAAAGRTSNAAADDKTKKNKKRKRGRKPEPEPVVKSDTQHTLPDTTTTTTTTTITNTPDATRLAALASFQLALLLHAFRFPAARRITYSTCSVHAQENEQVVVRALRAAAATGTRWRLMRRDEQVAGLQAWPVRGDAAGAAAELRAAQEEEEGNGEDDDDDDDNTACSIDPAAVAEACIRAYPDDGRGVMGFFVAAFVREDGDTNGNGDEVKAVRLPKKADGPGAKKRQPKAQQKAASQEDEASDWSGFDD</sequence>
<keyword evidence="4 5" id="KW-0694">RNA-binding</keyword>
<feature type="compositionally biased region" description="Basic and acidic residues" evidence="6">
    <location>
        <begin position="529"/>
        <end position="541"/>
    </location>
</feature>
<dbReference type="STRING" id="1081102.A0A167REF4"/>
<dbReference type="InterPro" id="IPR001678">
    <property type="entry name" value="MeTrfase_RsmB-F_NOP2_dom"/>
</dbReference>
<gene>
    <name evidence="8" type="ORF">SPI_06588</name>
</gene>
<dbReference type="InterPro" id="IPR023267">
    <property type="entry name" value="RCMT"/>
</dbReference>
<proteinExistence type="inferred from homology"/>
<comment type="caution">
    <text evidence="5">Lacks conserved residue(s) required for the propagation of feature annotation.</text>
</comment>
<feature type="domain" description="SAM-dependent MTase RsmB/NOP-type" evidence="7">
    <location>
        <begin position="111"/>
        <end position="520"/>
    </location>
</feature>
<keyword evidence="2 5" id="KW-0808">Transferase</keyword>
<evidence type="ECO:0000313" key="8">
    <source>
        <dbReference type="EMBL" id="OAA58515.1"/>
    </source>
</evidence>
<dbReference type="Gene3D" id="3.40.50.150">
    <property type="entry name" value="Vaccinia Virus protein VP39"/>
    <property type="match status" value="1"/>
</dbReference>
<feature type="binding site" evidence="5">
    <location>
        <position position="291"/>
    </location>
    <ligand>
        <name>S-adenosyl-L-methionine</name>
        <dbReference type="ChEBI" id="CHEBI:59789"/>
    </ligand>
</feature>
<evidence type="ECO:0000256" key="6">
    <source>
        <dbReference type="SAM" id="MobiDB-lite"/>
    </source>
</evidence>
<feature type="compositionally biased region" description="Acidic residues" evidence="6">
    <location>
        <begin position="559"/>
        <end position="571"/>
    </location>
</feature>
<feature type="compositionally biased region" description="Low complexity" evidence="6">
    <location>
        <begin position="359"/>
        <end position="374"/>
    </location>
</feature>
<evidence type="ECO:0000313" key="9">
    <source>
        <dbReference type="Proteomes" id="UP000076874"/>
    </source>
</evidence>
<evidence type="ECO:0000256" key="5">
    <source>
        <dbReference type="PROSITE-ProRule" id="PRU01023"/>
    </source>
</evidence>
<feature type="compositionally biased region" description="Acidic residues" evidence="6">
    <location>
        <begin position="469"/>
        <end position="484"/>
    </location>
</feature>
<dbReference type="PRINTS" id="PR02008">
    <property type="entry name" value="RCMTFAMILY"/>
</dbReference>
<dbReference type="InterPro" id="IPR029063">
    <property type="entry name" value="SAM-dependent_MTases_sf"/>
</dbReference>
<dbReference type="GO" id="GO:0003723">
    <property type="term" value="F:RNA binding"/>
    <property type="evidence" value="ECO:0007669"/>
    <property type="project" value="UniProtKB-UniRule"/>
</dbReference>